<sequence>MALRSLVFLAVGAIAPLGALAEDIHFCGPAPYYPSQYTCYDGNFLCPILYGQPTLRCGEACYSPDMYFCGAGDQLHLIATLGPGNPFTLQVQSSNPAINGRPVEISGLRFRVGADVQTSTWCYHAPPMYDCGSYSNKTILRPEGNLHVDVPGGQYWFFDGTTGALRATAAGKAAGEGRDRAGMGVIIYTEGYFWFVGSTYWLACKEPGAAAVYNIVAPIIESEAGCERIKLVTVLGTGQKGAYSYT</sequence>
<feature type="chain" id="PRO_5045873806" description="Endo-1,3(4)-beta-glucanase 1 carbohydrate binding domain-containing protein" evidence="1">
    <location>
        <begin position="22"/>
        <end position="246"/>
    </location>
</feature>
<dbReference type="EMBL" id="JAZGUE010000004">
    <property type="protein sequence ID" value="KAL2267384.1"/>
    <property type="molecule type" value="Genomic_DNA"/>
</dbReference>
<dbReference type="InterPro" id="IPR018909">
    <property type="entry name" value="Eng1_septum"/>
</dbReference>
<organism evidence="3 4">
    <name type="scientific">Remersonia thermophila</name>
    <dbReference type="NCBI Taxonomy" id="72144"/>
    <lineage>
        <taxon>Eukaryota</taxon>
        <taxon>Fungi</taxon>
        <taxon>Dikarya</taxon>
        <taxon>Ascomycota</taxon>
        <taxon>Pezizomycotina</taxon>
        <taxon>Sordariomycetes</taxon>
        <taxon>Sordariomycetidae</taxon>
        <taxon>Sordariales</taxon>
        <taxon>Sordariales incertae sedis</taxon>
        <taxon>Remersonia</taxon>
    </lineage>
</organism>
<accession>A0ABR4DAK1</accession>
<keyword evidence="4" id="KW-1185">Reference proteome</keyword>
<evidence type="ECO:0000313" key="4">
    <source>
        <dbReference type="Proteomes" id="UP001600064"/>
    </source>
</evidence>
<protein>
    <recommendedName>
        <fullName evidence="2">Endo-1,3(4)-beta-glucanase 1 carbohydrate binding domain-containing protein</fullName>
    </recommendedName>
</protein>
<evidence type="ECO:0000256" key="1">
    <source>
        <dbReference type="SAM" id="SignalP"/>
    </source>
</evidence>
<feature type="signal peptide" evidence="1">
    <location>
        <begin position="1"/>
        <end position="21"/>
    </location>
</feature>
<gene>
    <name evidence="3" type="ORF">VTJ83DRAFT_4661</name>
</gene>
<reference evidence="3 4" key="1">
    <citation type="journal article" date="2024" name="Commun. Biol.">
        <title>Comparative genomic analysis of thermophilic fungi reveals convergent evolutionary adaptations and gene losses.</title>
        <authorList>
            <person name="Steindorff A.S."/>
            <person name="Aguilar-Pontes M.V."/>
            <person name="Robinson A.J."/>
            <person name="Andreopoulos B."/>
            <person name="LaButti K."/>
            <person name="Kuo A."/>
            <person name="Mondo S."/>
            <person name="Riley R."/>
            <person name="Otillar R."/>
            <person name="Haridas S."/>
            <person name="Lipzen A."/>
            <person name="Grimwood J."/>
            <person name="Schmutz J."/>
            <person name="Clum A."/>
            <person name="Reid I.D."/>
            <person name="Moisan M.C."/>
            <person name="Butler G."/>
            <person name="Nguyen T.T.M."/>
            <person name="Dewar K."/>
            <person name="Conant G."/>
            <person name="Drula E."/>
            <person name="Henrissat B."/>
            <person name="Hansel C."/>
            <person name="Singer S."/>
            <person name="Hutchinson M.I."/>
            <person name="de Vries R.P."/>
            <person name="Natvig D.O."/>
            <person name="Powell A.J."/>
            <person name="Tsang A."/>
            <person name="Grigoriev I.V."/>
        </authorList>
    </citation>
    <scope>NUCLEOTIDE SEQUENCE [LARGE SCALE GENOMIC DNA]</scope>
    <source>
        <strain evidence="3 4">ATCC 22073</strain>
    </source>
</reference>
<proteinExistence type="predicted"/>
<feature type="domain" description="Endo-1,3(4)-beta-glucanase 1 carbohydrate binding" evidence="2">
    <location>
        <begin position="27"/>
        <end position="71"/>
    </location>
</feature>
<evidence type="ECO:0000313" key="3">
    <source>
        <dbReference type="EMBL" id="KAL2267384.1"/>
    </source>
</evidence>
<dbReference type="GeneID" id="98125819"/>
<dbReference type="Proteomes" id="UP001600064">
    <property type="component" value="Unassembled WGS sequence"/>
</dbReference>
<keyword evidence="1" id="KW-0732">Signal</keyword>
<dbReference type="Pfam" id="PF10645">
    <property type="entry name" value="Carb_bind"/>
    <property type="match status" value="1"/>
</dbReference>
<evidence type="ECO:0000259" key="2">
    <source>
        <dbReference type="Pfam" id="PF10645"/>
    </source>
</evidence>
<comment type="caution">
    <text evidence="3">The sequence shown here is derived from an EMBL/GenBank/DDBJ whole genome shotgun (WGS) entry which is preliminary data.</text>
</comment>
<name>A0ABR4DAK1_9PEZI</name>
<dbReference type="RefSeq" id="XP_070866111.1">
    <property type="nucleotide sequence ID" value="XM_071011175.1"/>
</dbReference>